<dbReference type="Proteomes" id="UP000198287">
    <property type="component" value="Unassembled WGS sequence"/>
</dbReference>
<name>A0A226E291_FOLCA</name>
<evidence type="ECO:0000259" key="8">
    <source>
        <dbReference type="Pfam" id="PF03177"/>
    </source>
</evidence>
<comment type="subcellular location">
    <subcellularLocation>
        <location evidence="1">Nucleus envelope</location>
    </subcellularLocation>
</comment>
<dbReference type="Pfam" id="PF08801">
    <property type="entry name" value="Nucleoporin_N"/>
    <property type="match status" value="1"/>
</dbReference>
<dbReference type="GO" id="GO:0016973">
    <property type="term" value="P:poly(A)+ mRNA export from nucleus"/>
    <property type="evidence" value="ECO:0007669"/>
    <property type="project" value="TreeGrafter"/>
</dbReference>
<dbReference type="STRING" id="158441.A0A226E291"/>
<evidence type="ECO:0000256" key="7">
    <source>
        <dbReference type="ARBA" id="ARBA00023242"/>
    </source>
</evidence>
<proteinExistence type="inferred from homology"/>
<keyword evidence="7" id="KW-0539">Nucleus</keyword>
<comment type="caution">
    <text evidence="10">The sequence shown here is derived from an EMBL/GenBank/DDBJ whole genome shotgun (WGS) entry which is preliminary data.</text>
</comment>
<dbReference type="Gene3D" id="1.25.40.700">
    <property type="match status" value="1"/>
</dbReference>
<evidence type="ECO:0000313" key="11">
    <source>
        <dbReference type="Proteomes" id="UP000198287"/>
    </source>
</evidence>
<organism evidence="10 11">
    <name type="scientific">Folsomia candida</name>
    <name type="common">Springtail</name>
    <dbReference type="NCBI Taxonomy" id="158441"/>
    <lineage>
        <taxon>Eukaryota</taxon>
        <taxon>Metazoa</taxon>
        <taxon>Ecdysozoa</taxon>
        <taxon>Arthropoda</taxon>
        <taxon>Hexapoda</taxon>
        <taxon>Collembola</taxon>
        <taxon>Entomobryomorpha</taxon>
        <taxon>Isotomoidea</taxon>
        <taxon>Isotomidae</taxon>
        <taxon>Proisotominae</taxon>
        <taxon>Folsomia</taxon>
    </lineage>
</organism>
<dbReference type="GO" id="GO:0017056">
    <property type="term" value="F:structural constituent of nuclear pore"/>
    <property type="evidence" value="ECO:0007669"/>
    <property type="project" value="InterPro"/>
</dbReference>
<dbReference type="InterPro" id="IPR014908">
    <property type="entry name" value="Nucleoporin_Nup133/Nup155_N"/>
</dbReference>
<dbReference type="GO" id="GO:0006606">
    <property type="term" value="P:protein import into nucleus"/>
    <property type="evidence" value="ECO:0007669"/>
    <property type="project" value="TreeGrafter"/>
</dbReference>
<evidence type="ECO:0000256" key="3">
    <source>
        <dbReference type="ARBA" id="ARBA00022448"/>
    </source>
</evidence>
<dbReference type="OrthoDB" id="103454at2759"/>
<sequence length="1170" mass="132055">MNSSFMQKSQMHNASFNVSFNNSISGSLNYSRRGDRGGRGDGTILMSTGLTQSLEPYGTPLPAMVKVAISSCGGGSASGSQSTGQYSCSLDPNGWAWLVTGRKLYVWRHTPESGRKSAISCRELVLPPSELVHHAKLVAVLGTSMSTAPACLAISPEGHITYWPNISNESNTVTVNADIPGQECDSLTSIWPLGCVVTTTTSTILLVKTSSGRGNKPGLTCNPLAAQKGWLGGWQKKVTTMLFNSVPHAPSGWDNKRARVLVPMSKEDDPMFPGQNKEGKMYIFQGSLVQTYQFQGDSQICSSETNIEEYLRRQFIQNVWSADVESRDYRAIQTWILDIACLPHSKQLAIFVAAKSQYETTDNLVHGIVTFDLKRYRQKESWSFIPVVCDVGGNVVEDERLYAWKLFTTQSHYYVISQDCILTAVAEREGSTDSIESNVLGGPVIGSGNVAWSTVVILVPKWGLLTIKPIQIQDGLGLDETFSEVRVPDHLALSMTQAHLTEVDENEDTLIRYKSAFLLFLQKKMDECCAILNSLFPSNVPSLTPHDPIDSATLAIAERLIDEAPSADPRWGTSFRTEENDTIMKSKILIKNFLVDKRESLELFIGFLNSMGIWSRLEGIAVKEDIIATNSLLYNAYEKVYFALTLQNMQNEPHFRKVLDTAIRSIVMVRKEKDCQARSSHLSPNDLFYKQVSRVHQIIPALVSIQEEEFQTLAVLDTPPRVLLTNETILRCLLEVNAVSCGAGEKLAQIYDFLIKPLMLSDTNEYQVLPWIIETNILRSLIKQHEMTVTSGISSTEIDAGLKMELIKQLQQLTDIILDSFKNNLLSIQNSERYPLKLQKFEDLRSQLLRAHLQVGDYDGGAVLGEKYLDFEILVTVCYDRKDLAILTEYFNKYDSMSFPEFTWEWYVRQGKAAELVDTFSTSEFKDRLARFLKKYPHIAWHHATVNDQFGVAANVLKGLAMKEEALADDKRFLLCMSKLAALANPESSLENKNYFVDNVDRDLRLIEFQTRLPDEILNVYGMERETMRVLGPSEMIDMYTTPEVHFEPDNYTNALGLAEFMINKELQVEKRLLITFRTIQRDPWATWTSQDHPVDTVENTALYHFLVAAINKGWTLDEVYPLTRLFTFSEMRNLVENPNVKFLLRVCHEHFVTKLAEIHQDLPDPENME</sequence>
<evidence type="ECO:0000259" key="9">
    <source>
        <dbReference type="Pfam" id="PF08801"/>
    </source>
</evidence>
<keyword evidence="3" id="KW-0813">Transport</keyword>
<evidence type="ECO:0000256" key="1">
    <source>
        <dbReference type="ARBA" id="ARBA00004259"/>
    </source>
</evidence>
<keyword evidence="4" id="KW-0509">mRNA transport</keyword>
<dbReference type="EMBL" id="LNIX01000007">
    <property type="protein sequence ID" value="OXA51400.1"/>
    <property type="molecule type" value="Genomic_DNA"/>
</dbReference>
<gene>
    <name evidence="10" type="ORF">Fcan01_13610</name>
</gene>
<dbReference type="PANTHER" id="PTHR13405">
    <property type="entry name" value="NUCLEAR PORE COMPLEX PROTEIN NUP133"/>
    <property type="match status" value="1"/>
</dbReference>
<keyword evidence="11" id="KW-1185">Reference proteome</keyword>
<reference evidence="10 11" key="1">
    <citation type="submission" date="2015-12" db="EMBL/GenBank/DDBJ databases">
        <title>The genome of Folsomia candida.</title>
        <authorList>
            <person name="Faddeeva A."/>
            <person name="Derks M.F."/>
            <person name="Anvar Y."/>
            <person name="Smit S."/>
            <person name="Van Straalen N."/>
            <person name="Roelofs D."/>
        </authorList>
    </citation>
    <scope>NUCLEOTIDE SEQUENCE [LARGE SCALE GENOMIC DNA]</scope>
    <source>
        <strain evidence="10 11">VU population</strain>
        <tissue evidence="10">Whole body</tissue>
    </source>
</reference>
<dbReference type="AlphaFoldDB" id="A0A226E291"/>
<dbReference type="Gene3D" id="1.20.58.1380">
    <property type="match status" value="1"/>
</dbReference>
<comment type="similarity">
    <text evidence="2">Belongs to the nucleoporin Nup133 family.</text>
</comment>
<protein>
    <submittedName>
        <fullName evidence="10">Nuclear pore complex protein 15</fullName>
    </submittedName>
</protein>
<evidence type="ECO:0000256" key="5">
    <source>
        <dbReference type="ARBA" id="ARBA00022927"/>
    </source>
</evidence>
<feature type="domain" description="Nucleoporin Nup133/Nup155-like C-terminal" evidence="8">
    <location>
        <begin position="850"/>
        <end position="1026"/>
    </location>
</feature>
<dbReference type="OMA" id="TRKYEEY"/>
<accession>A0A226E291</accession>
<dbReference type="GO" id="GO:0000972">
    <property type="term" value="P:transcription-dependent tethering of RNA polymerase II gene DNA at nuclear periphery"/>
    <property type="evidence" value="ECO:0007669"/>
    <property type="project" value="TreeGrafter"/>
</dbReference>
<dbReference type="Pfam" id="PF03177">
    <property type="entry name" value="Nucleoporin_C"/>
    <property type="match status" value="1"/>
</dbReference>
<evidence type="ECO:0000256" key="6">
    <source>
        <dbReference type="ARBA" id="ARBA00023010"/>
    </source>
</evidence>
<dbReference type="Gene3D" id="2.130.10.10">
    <property type="entry name" value="YVTN repeat-like/Quinoprotein amine dehydrogenase"/>
    <property type="match status" value="1"/>
</dbReference>
<dbReference type="InterPro" id="IPR007187">
    <property type="entry name" value="Nucleoporin_Nup133/Nup155_C"/>
</dbReference>
<dbReference type="InterPro" id="IPR037624">
    <property type="entry name" value="Nup133-like"/>
</dbReference>
<evidence type="ECO:0000313" key="10">
    <source>
        <dbReference type="EMBL" id="OXA51400.1"/>
    </source>
</evidence>
<keyword evidence="5" id="KW-0653">Protein transport</keyword>
<dbReference type="InterPro" id="IPR015943">
    <property type="entry name" value="WD40/YVTN_repeat-like_dom_sf"/>
</dbReference>
<dbReference type="GO" id="GO:0031080">
    <property type="term" value="C:nuclear pore outer ring"/>
    <property type="evidence" value="ECO:0007669"/>
    <property type="project" value="TreeGrafter"/>
</dbReference>
<dbReference type="PANTHER" id="PTHR13405:SF11">
    <property type="entry name" value="NUCLEAR PORE COMPLEX PROTEIN NUP133"/>
    <property type="match status" value="1"/>
</dbReference>
<dbReference type="SUPFAM" id="SSF117289">
    <property type="entry name" value="Nucleoporin domain"/>
    <property type="match status" value="1"/>
</dbReference>
<evidence type="ECO:0000256" key="2">
    <source>
        <dbReference type="ARBA" id="ARBA00005569"/>
    </source>
</evidence>
<evidence type="ECO:0000256" key="4">
    <source>
        <dbReference type="ARBA" id="ARBA00022816"/>
    </source>
</evidence>
<feature type="domain" description="Nucleoporin Nup133/Nup155-like N-terminal" evidence="9">
    <location>
        <begin position="87"/>
        <end position="360"/>
    </location>
</feature>
<keyword evidence="6" id="KW-0811">Translocation</keyword>